<protein>
    <submittedName>
        <fullName evidence="2">Uncharacterized protein</fullName>
    </submittedName>
</protein>
<sequence>MTSLMRVHSRLALRTTAASKAPLTSLHRLPVAVASSRSLSHTHAYSTSGSGSSTSAADIISAWKASILKKPVLLERDTVRPQTLQMLLMTLNKSSPTILPSTTTTTTTTANSNNTSFNKGSPLPVNWHHIFFPPMIGEQDLGQDGYEMTHAPPAPFLARMWAGGGVEQNPRNLLRVGQEMVMKTKCTGVDIKQSREGKVMVFVSLEKLIENEHGLALTDTRTLVYMEKDKDGSPVKPKLVKPRRQADITMDVHPTAIQLFRYSALTFNSHRIHFDHEYANNVEDHPACLVHGPLSATLMLEPLRQQLQQRPGKIIKNFRYRALSPLYVDQPIQICAKKMTLIPTMDADVEESYEVWVENPQGGLAMSGTVEVVQEPRS</sequence>
<dbReference type="SUPFAM" id="SSF54637">
    <property type="entry name" value="Thioesterase/thiol ester dehydrase-isomerase"/>
    <property type="match status" value="1"/>
</dbReference>
<proteinExistence type="predicted"/>
<dbReference type="InterPro" id="IPR052741">
    <property type="entry name" value="Mitochondrial_HTD2"/>
</dbReference>
<evidence type="ECO:0000313" key="3">
    <source>
        <dbReference type="Proteomes" id="UP001194580"/>
    </source>
</evidence>
<dbReference type="GO" id="GO:0019171">
    <property type="term" value="F:(3R)-hydroxyacyl-[acyl-carrier-protein] dehydratase activity"/>
    <property type="evidence" value="ECO:0007669"/>
    <property type="project" value="TreeGrafter"/>
</dbReference>
<comment type="caution">
    <text evidence="2">The sequence shown here is derived from an EMBL/GenBank/DDBJ whole genome shotgun (WGS) entry which is preliminary data.</text>
</comment>
<dbReference type="PANTHER" id="PTHR28152">
    <property type="entry name" value="HYDROXYACYL-THIOESTER DEHYDRATASE TYPE 2, MITOCHONDRIAL"/>
    <property type="match status" value="1"/>
</dbReference>
<evidence type="ECO:0000256" key="1">
    <source>
        <dbReference type="SAM" id="MobiDB-lite"/>
    </source>
</evidence>
<keyword evidence="3" id="KW-1185">Reference proteome</keyword>
<dbReference type="EMBL" id="JAAAIL010000261">
    <property type="protein sequence ID" value="KAG0277613.1"/>
    <property type="molecule type" value="Genomic_DNA"/>
</dbReference>
<dbReference type="GO" id="GO:0005739">
    <property type="term" value="C:mitochondrion"/>
    <property type="evidence" value="ECO:0007669"/>
    <property type="project" value="TreeGrafter"/>
</dbReference>
<feature type="compositionally biased region" description="Low complexity" evidence="1">
    <location>
        <begin position="101"/>
        <end position="116"/>
    </location>
</feature>
<dbReference type="AlphaFoldDB" id="A0AAD4H7L9"/>
<dbReference type="Gene3D" id="3.10.129.10">
    <property type="entry name" value="Hotdog Thioesterase"/>
    <property type="match status" value="1"/>
</dbReference>
<dbReference type="Proteomes" id="UP001194580">
    <property type="component" value="Unassembled WGS sequence"/>
</dbReference>
<organism evidence="2 3">
    <name type="scientific">Linnemannia exigua</name>
    <dbReference type="NCBI Taxonomy" id="604196"/>
    <lineage>
        <taxon>Eukaryota</taxon>
        <taxon>Fungi</taxon>
        <taxon>Fungi incertae sedis</taxon>
        <taxon>Mucoromycota</taxon>
        <taxon>Mortierellomycotina</taxon>
        <taxon>Mortierellomycetes</taxon>
        <taxon>Mortierellales</taxon>
        <taxon>Mortierellaceae</taxon>
        <taxon>Linnemannia</taxon>
    </lineage>
</organism>
<name>A0AAD4H7L9_9FUNG</name>
<accession>A0AAD4H7L9</accession>
<gene>
    <name evidence="2" type="ORF">BGZ95_005650</name>
</gene>
<dbReference type="InterPro" id="IPR029069">
    <property type="entry name" value="HotDog_dom_sf"/>
</dbReference>
<feature type="region of interest" description="Disordered" evidence="1">
    <location>
        <begin position="98"/>
        <end position="117"/>
    </location>
</feature>
<evidence type="ECO:0000313" key="2">
    <source>
        <dbReference type="EMBL" id="KAG0277613.1"/>
    </source>
</evidence>
<reference evidence="2" key="1">
    <citation type="journal article" date="2020" name="Fungal Divers.">
        <title>Resolving the Mortierellaceae phylogeny through synthesis of multi-gene phylogenetics and phylogenomics.</title>
        <authorList>
            <person name="Vandepol N."/>
            <person name="Liber J."/>
            <person name="Desiro A."/>
            <person name="Na H."/>
            <person name="Kennedy M."/>
            <person name="Barry K."/>
            <person name="Grigoriev I.V."/>
            <person name="Miller A.N."/>
            <person name="O'Donnell K."/>
            <person name="Stajich J.E."/>
            <person name="Bonito G."/>
        </authorList>
    </citation>
    <scope>NUCLEOTIDE SEQUENCE</scope>
    <source>
        <strain evidence="2">NRRL 28262</strain>
    </source>
</reference>
<dbReference type="PANTHER" id="PTHR28152:SF1">
    <property type="entry name" value="HYDROXYACYL-THIOESTER DEHYDRATASE TYPE 2, MITOCHONDRIAL"/>
    <property type="match status" value="1"/>
</dbReference>